<evidence type="ECO:0000313" key="4">
    <source>
        <dbReference type="EMBL" id="RYU93727.1"/>
    </source>
</evidence>
<accession>A0A4Q5LW14</accession>
<dbReference type="InterPro" id="IPR018357">
    <property type="entry name" value="Hexapep_transf_CS"/>
</dbReference>
<dbReference type="SUPFAM" id="SSF51161">
    <property type="entry name" value="Trimeric LpxA-like enzymes"/>
    <property type="match status" value="1"/>
</dbReference>
<dbReference type="InterPro" id="IPR011004">
    <property type="entry name" value="Trimer_LpxA-like_sf"/>
</dbReference>
<name>A0A4Q5LW14_9BACT</name>
<dbReference type="InterPro" id="IPR001451">
    <property type="entry name" value="Hexapep"/>
</dbReference>
<keyword evidence="2" id="KW-0677">Repeat</keyword>
<dbReference type="GO" id="GO:0016746">
    <property type="term" value="F:acyltransferase activity"/>
    <property type="evidence" value="ECO:0007669"/>
    <property type="project" value="UniProtKB-KW"/>
</dbReference>
<dbReference type="PANTHER" id="PTHR23416">
    <property type="entry name" value="SIALIC ACID SYNTHASE-RELATED"/>
    <property type="match status" value="1"/>
</dbReference>
<reference evidence="4 5" key="1">
    <citation type="submission" date="2019-02" db="EMBL/GenBank/DDBJ databases">
        <title>Bacterial novel species Emticicia sp. 17J42-9 isolated from soil.</title>
        <authorList>
            <person name="Jung H.-Y."/>
        </authorList>
    </citation>
    <scope>NUCLEOTIDE SEQUENCE [LARGE SCALE GENOMIC DNA]</scope>
    <source>
        <strain evidence="4 5">17J42-9</strain>
    </source>
</reference>
<dbReference type="OrthoDB" id="755870at2"/>
<dbReference type="AlphaFoldDB" id="A0A4Q5LW14"/>
<dbReference type="PROSITE" id="PS00101">
    <property type="entry name" value="HEXAPEP_TRANSFERASES"/>
    <property type="match status" value="1"/>
</dbReference>
<organism evidence="4 5">
    <name type="scientific">Emticicia agri</name>
    <dbReference type="NCBI Taxonomy" id="2492393"/>
    <lineage>
        <taxon>Bacteria</taxon>
        <taxon>Pseudomonadati</taxon>
        <taxon>Bacteroidota</taxon>
        <taxon>Cytophagia</taxon>
        <taxon>Cytophagales</taxon>
        <taxon>Leadbetterellaceae</taxon>
        <taxon>Emticicia</taxon>
    </lineage>
</organism>
<protein>
    <submittedName>
        <fullName evidence="4">Acyltransferase</fullName>
    </submittedName>
</protein>
<gene>
    <name evidence="4" type="ORF">EWM59_20630</name>
</gene>
<dbReference type="Proteomes" id="UP000293162">
    <property type="component" value="Unassembled WGS sequence"/>
</dbReference>
<evidence type="ECO:0000313" key="5">
    <source>
        <dbReference type="Proteomes" id="UP000293162"/>
    </source>
</evidence>
<evidence type="ECO:0000256" key="2">
    <source>
        <dbReference type="ARBA" id="ARBA00022737"/>
    </source>
</evidence>
<keyword evidence="5" id="KW-1185">Reference proteome</keyword>
<dbReference type="CDD" id="cd04647">
    <property type="entry name" value="LbH_MAT_like"/>
    <property type="match status" value="1"/>
</dbReference>
<dbReference type="InterPro" id="IPR051159">
    <property type="entry name" value="Hexapeptide_acetyltransf"/>
</dbReference>
<dbReference type="EMBL" id="SEWF01000038">
    <property type="protein sequence ID" value="RYU93727.1"/>
    <property type="molecule type" value="Genomic_DNA"/>
</dbReference>
<dbReference type="Pfam" id="PF00132">
    <property type="entry name" value="Hexapep"/>
    <property type="match status" value="1"/>
</dbReference>
<proteinExistence type="predicted"/>
<evidence type="ECO:0000256" key="1">
    <source>
        <dbReference type="ARBA" id="ARBA00022679"/>
    </source>
</evidence>
<dbReference type="Gene3D" id="2.160.10.10">
    <property type="entry name" value="Hexapeptide repeat proteins"/>
    <property type="match status" value="1"/>
</dbReference>
<dbReference type="RefSeq" id="WP_130023148.1">
    <property type="nucleotide sequence ID" value="NZ_SEWF01000038.1"/>
</dbReference>
<comment type="caution">
    <text evidence="4">The sequence shown here is derived from an EMBL/GenBank/DDBJ whole genome shotgun (WGS) entry which is preliminary data.</text>
</comment>
<sequence>MKEILRKIYSIYILNNYRKKLVLGKNSKLAFNKFRFKNNCSIIIGNNSMIECSFYFDRENSIVKIGNRTFIGGSKIICANDIIIGDDVLISWGCTIVDHNSHSLIFSERKNDVIDGLVGKKDWTNVIIKKVKIDNKAWIGFDVKILKGVTVGEGAVVAAGSIVTKDVPPYTLVAGVPAKIIRHL</sequence>
<evidence type="ECO:0000256" key="3">
    <source>
        <dbReference type="ARBA" id="ARBA00023315"/>
    </source>
</evidence>
<keyword evidence="3 4" id="KW-0012">Acyltransferase</keyword>
<keyword evidence="1 4" id="KW-0808">Transferase</keyword>